<dbReference type="EMBL" id="JAAKYA010000052">
    <property type="protein sequence ID" value="NGO39300.1"/>
    <property type="molecule type" value="Genomic_DNA"/>
</dbReference>
<keyword evidence="1" id="KW-0472">Membrane</keyword>
<keyword evidence="3" id="KW-1185">Reference proteome</keyword>
<feature type="transmembrane region" description="Helical" evidence="1">
    <location>
        <begin position="97"/>
        <end position="119"/>
    </location>
</feature>
<dbReference type="Pfam" id="PF12679">
    <property type="entry name" value="ABC2_membrane_2"/>
    <property type="match status" value="1"/>
</dbReference>
<keyword evidence="1" id="KW-0812">Transmembrane</keyword>
<dbReference type="GO" id="GO:0140359">
    <property type="term" value="F:ABC-type transporter activity"/>
    <property type="evidence" value="ECO:0007669"/>
    <property type="project" value="InterPro"/>
</dbReference>
<dbReference type="PANTHER" id="PTHR43471:SF10">
    <property type="entry name" value="SLL1107 PROTEIN"/>
    <property type="match status" value="1"/>
</dbReference>
<feature type="transmembrane region" description="Helical" evidence="1">
    <location>
        <begin position="53"/>
        <end position="71"/>
    </location>
</feature>
<organism evidence="2 3">
    <name type="scientific">Limisphaera ngatamarikiensis</name>
    <dbReference type="NCBI Taxonomy" id="1324935"/>
    <lineage>
        <taxon>Bacteria</taxon>
        <taxon>Pseudomonadati</taxon>
        <taxon>Verrucomicrobiota</taxon>
        <taxon>Verrucomicrobiia</taxon>
        <taxon>Limisphaerales</taxon>
        <taxon>Limisphaeraceae</taxon>
        <taxon>Limisphaera</taxon>
    </lineage>
</organism>
<gene>
    <name evidence="2" type="ORF">G4L39_07795</name>
</gene>
<feature type="transmembrane region" description="Helical" evidence="1">
    <location>
        <begin position="169"/>
        <end position="190"/>
    </location>
</feature>
<dbReference type="AlphaFoldDB" id="A0A6M1S1N2"/>
<feature type="transmembrane region" description="Helical" evidence="1">
    <location>
        <begin position="139"/>
        <end position="162"/>
    </location>
</feature>
<accession>A0A6M1S1N2</accession>
<protein>
    <submittedName>
        <fullName evidence="2">ABC transporter permease</fullName>
    </submittedName>
</protein>
<evidence type="ECO:0000256" key="1">
    <source>
        <dbReference type="SAM" id="Phobius"/>
    </source>
</evidence>
<sequence>MKTLWALAGVVVKELYRRKDFYVLFVLTALITLLLASVDFFEDVRVVRYLREVTLLLIWVSGLVIAVVTAARQIPAERESRTIFPLLAKPVTRAQVVLGKFAGVWLATGLALALFYGFYLVVGALQGAPGSWTLGFQAFWLHWMMLGVVVSMAILGSLVFSAPSVNSTICFIVVAGILLLAGHLNVMAAAQPDPWGSVLYALYFAVPHLELFDVRDLLIHEHPPVAWGAMGVATLYAAVYAGLFLTGAWWIFRKKALPT</sequence>
<dbReference type="GO" id="GO:0005886">
    <property type="term" value="C:plasma membrane"/>
    <property type="evidence" value="ECO:0007669"/>
    <property type="project" value="UniProtKB-SubCell"/>
</dbReference>
<proteinExistence type="predicted"/>
<feature type="transmembrane region" description="Helical" evidence="1">
    <location>
        <begin position="21"/>
        <end position="41"/>
    </location>
</feature>
<feature type="transmembrane region" description="Helical" evidence="1">
    <location>
        <begin position="225"/>
        <end position="252"/>
    </location>
</feature>
<dbReference type="PANTHER" id="PTHR43471">
    <property type="entry name" value="ABC TRANSPORTER PERMEASE"/>
    <property type="match status" value="1"/>
</dbReference>
<dbReference type="Proteomes" id="UP000477311">
    <property type="component" value="Unassembled WGS sequence"/>
</dbReference>
<keyword evidence="1" id="KW-1133">Transmembrane helix</keyword>
<reference evidence="2 3" key="1">
    <citation type="submission" date="2020-02" db="EMBL/GenBank/DDBJ databases">
        <title>Draft genome sequence of Limisphaera ngatamarikiensis NGM72.4T, a thermophilic Verrucomicrobia grouped in subdivision 3.</title>
        <authorList>
            <person name="Carere C.R."/>
            <person name="Steen J."/>
            <person name="Hugenholtz P."/>
            <person name="Stott M.B."/>
        </authorList>
    </citation>
    <scope>NUCLEOTIDE SEQUENCE [LARGE SCALE GENOMIC DNA]</scope>
    <source>
        <strain evidence="2 3">NGM72.4</strain>
    </source>
</reference>
<evidence type="ECO:0000313" key="3">
    <source>
        <dbReference type="Proteomes" id="UP000477311"/>
    </source>
</evidence>
<name>A0A6M1S1N2_9BACT</name>
<dbReference type="RefSeq" id="WP_165107242.1">
    <property type="nucleotide sequence ID" value="NZ_JAAKYA010000052.1"/>
</dbReference>
<comment type="caution">
    <text evidence="2">The sequence shown here is derived from an EMBL/GenBank/DDBJ whole genome shotgun (WGS) entry which is preliminary data.</text>
</comment>
<evidence type="ECO:0000313" key="2">
    <source>
        <dbReference type="EMBL" id="NGO39300.1"/>
    </source>
</evidence>